<name>A0ABP8UCJ3_9ACTN</name>
<dbReference type="InterPro" id="IPR036366">
    <property type="entry name" value="PGBDSf"/>
</dbReference>
<feature type="signal peptide" evidence="1">
    <location>
        <begin position="1"/>
        <end position="24"/>
    </location>
</feature>
<dbReference type="Pfam" id="PF01471">
    <property type="entry name" value="PG_binding_1"/>
    <property type="match status" value="1"/>
</dbReference>
<dbReference type="Proteomes" id="UP001501442">
    <property type="component" value="Unassembled WGS sequence"/>
</dbReference>
<evidence type="ECO:0000313" key="4">
    <source>
        <dbReference type="Proteomes" id="UP001501442"/>
    </source>
</evidence>
<keyword evidence="4" id="KW-1185">Reference proteome</keyword>
<accession>A0ABP8UCJ3</accession>
<dbReference type="Gene3D" id="1.10.101.10">
    <property type="entry name" value="PGBD-like superfamily/PGBD"/>
    <property type="match status" value="2"/>
</dbReference>
<dbReference type="InterPro" id="IPR002477">
    <property type="entry name" value="Peptidoglycan-bd-like"/>
</dbReference>
<dbReference type="SUPFAM" id="SSF47090">
    <property type="entry name" value="PGBD-like"/>
    <property type="match status" value="2"/>
</dbReference>
<dbReference type="InterPro" id="IPR036365">
    <property type="entry name" value="PGBD-like_sf"/>
</dbReference>
<dbReference type="EMBL" id="BAABHK010000005">
    <property type="protein sequence ID" value="GAA4627267.1"/>
    <property type="molecule type" value="Genomic_DNA"/>
</dbReference>
<evidence type="ECO:0000259" key="2">
    <source>
        <dbReference type="Pfam" id="PF01471"/>
    </source>
</evidence>
<reference evidence="4" key="1">
    <citation type="journal article" date="2019" name="Int. J. Syst. Evol. Microbiol.">
        <title>The Global Catalogue of Microorganisms (GCM) 10K type strain sequencing project: providing services to taxonomists for standard genome sequencing and annotation.</title>
        <authorList>
            <consortium name="The Broad Institute Genomics Platform"/>
            <consortium name="The Broad Institute Genome Sequencing Center for Infectious Disease"/>
            <person name="Wu L."/>
            <person name="Ma J."/>
        </authorList>
    </citation>
    <scope>NUCLEOTIDE SEQUENCE [LARGE SCALE GENOMIC DNA]</scope>
    <source>
        <strain evidence="4">JCM 17939</strain>
    </source>
</reference>
<comment type="caution">
    <text evidence="3">The sequence shown here is derived from an EMBL/GenBank/DDBJ whole genome shotgun (WGS) entry which is preliminary data.</text>
</comment>
<gene>
    <name evidence="3" type="ORF">GCM10023196_038770</name>
</gene>
<keyword evidence="1" id="KW-0732">Signal</keyword>
<dbReference type="RefSeq" id="WP_345432276.1">
    <property type="nucleotide sequence ID" value="NZ_BAABHK010000005.1"/>
</dbReference>
<proteinExistence type="predicted"/>
<feature type="chain" id="PRO_5046375816" description="Peptidoglycan binding-like domain-containing protein" evidence="1">
    <location>
        <begin position="25"/>
        <end position="181"/>
    </location>
</feature>
<evidence type="ECO:0000313" key="3">
    <source>
        <dbReference type="EMBL" id="GAA4627267.1"/>
    </source>
</evidence>
<sequence>MKIKRIAVTGLVVGALGMGGAALAGPASADTARSLPGHSESFPVLRQGETSEEVRALQWLLNCRGLRIPVPSHFGPRTYSAVRTYQSAHRLHADGVVGAATWTDLLSRAQVRYGDRNDCVKAAQVLLNKYHHPYHFSDLPISGYFGPQTRSALHIVQARAHVATADTITVPTWSILLFPGD</sequence>
<feature type="domain" description="Peptidoglycan binding-like" evidence="2">
    <location>
        <begin position="51"/>
        <end position="103"/>
    </location>
</feature>
<evidence type="ECO:0000256" key="1">
    <source>
        <dbReference type="SAM" id="SignalP"/>
    </source>
</evidence>
<protein>
    <recommendedName>
        <fullName evidence="2">Peptidoglycan binding-like domain-containing protein</fullName>
    </recommendedName>
</protein>
<organism evidence="3 4">
    <name type="scientific">Actinoallomurus vinaceus</name>
    <dbReference type="NCBI Taxonomy" id="1080074"/>
    <lineage>
        <taxon>Bacteria</taxon>
        <taxon>Bacillati</taxon>
        <taxon>Actinomycetota</taxon>
        <taxon>Actinomycetes</taxon>
        <taxon>Streptosporangiales</taxon>
        <taxon>Thermomonosporaceae</taxon>
        <taxon>Actinoallomurus</taxon>
    </lineage>
</organism>